<dbReference type="FunFam" id="3.40.1810.10:FF:000024">
    <property type="entry name" value="Agamous-like MADS-box protein AGL80"/>
    <property type="match status" value="1"/>
</dbReference>
<sequence length="354" mass="38577">MARKKAKLAWIVNNSARRASLRKRRLGLLKKVSELTTLCGVDACVLIYCPDETEPVVWPSHDVMQQLLARFQSMPELERQRKMMNQDTYLRENGTKTQEQLTKCQRRNKEVEMTHLMHQINQGKELDELNLSELHGLIWFVEEKIKDIRKRIEFFQLVPFAPAGFPHHPHLPLPPQGPPINETAQIGSGSAGHGGSGRTPTEPSLWDPWFIDMMNHNEHQSAGSSSIRSDVGFPYHPFAGSAADDPGLPGHSFAGSFSGAADTGLPPMSFGQQGAGVSDMGLSRASSIGGSSFGPFGGDIGLGLHPFGGDVRRSSAVSELGLPRFQYFGGSSSGAGSDIGLPFDGKTWPSNFSP</sequence>
<evidence type="ECO:0000256" key="6">
    <source>
        <dbReference type="SAM" id="MobiDB-lite"/>
    </source>
</evidence>
<dbReference type="PANTHER" id="PTHR48019">
    <property type="entry name" value="SERUM RESPONSE FACTOR HOMOLOG"/>
    <property type="match status" value="1"/>
</dbReference>
<dbReference type="OrthoDB" id="762064at2759"/>
<dbReference type="InterPro" id="IPR036879">
    <property type="entry name" value="TF_MADSbox_sf"/>
</dbReference>
<gene>
    <name evidence="9" type="primary">LOC110420892</name>
</gene>
<organism evidence="8 9">
    <name type="scientific">Herrania umbratica</name>
    <dbReference type="NCBI Taxonomy" id="108875"/>
    <lineage>
        <taxon>Eukaryota</taxon>
        <taxon>Viridiplantae</taxon>
        <taxon>Streptophyta</taxon>
        <taxon>Embryophyta</taxon>
        <taxon>Tracheophyta</taxon>
        <taxon>Spermatophyta</taxon>
        <taxon>Magnoliopsida</taxon>
        <taxon>eudicotyledons</taxon>
        <taxon>Gunneridae</taxon>
        <taxon>Pentapetalae</taxon>
        <taxon>rosids</taxon>
        <taxon>malvids</taxon>
        <taxon>Malvales</taxon>
        <taxon>Malvaceae</taxon>
        <taxon>Byttnerioideae</taxon>
        <taxon>Herrania</taxon>
    </lineage>
</organism>
<dbReference type="CDD" id="cd00266">
    <property type="entry name" value="MADS_SRF_like"/>
    <property type="match status" value="1"/>
</dbReference>
<dbReference type="RefSeq" id="XP_021289957.1">
    <property type="nucleotide sequence ID" value="XM_021434282.1"/>
</dbReference>
<dbReference type="GO" id="GO:0005634">
    <property type="term" value="C:nucleus"/>
    <property type="evidence" value="ECO:0007669"/>
    <property type="project" value="UniProtKB-SubCell"/>
</dbReference>
<dbReference type="PROSITE" id="PS50066">
    <property type="entry name" value="MADS_BOX_2"/>
    <property type="match status" value="1"/>
</dbReference>
<dbReference type="GO" id="GO:0000981">
    <property type="term" value="F:DNA-binding transcription factor activity, RNA polymerase II-specific"/>
    <property type="evidence" value="ECO:0007669"/>
    <property type="project" value="InterPro"/>
</dbReference>
<dbReference type="InterPro" id="IPR033897">
    <property type="entry name" value="SRF-like_MADS-box"/>
</dbReference>
<keyword evidence="2" id="KW-0805">Transcription regulation</keyword>
<protein>
    <submittedName>
        <fullName evidence="9">MADS-box transcription factor PHERES 1-like</fullName>
    </submittedName>
</protein>
<keyword evidence="4" id="KW-0804">Transcription</keyword>
<dbReference type="SUPFAM" id="SSF55455">
    <property type="entry name" value="SRF-like"/>
    <property type="match status" value="1"/>
</dbReference>
<feature type="domain" description="MADS-box" evidence="7">
    <location>
        <begin position="1"/>
        <end position="48"/>
    </location>
</feature>
<dbReference type="AlphaFoldDB" id="A0A6J1ARY8"/>
<evidence type="ECO:0000256" key="4">
    <source>
        <dbReference type="ARBA" id="ARBA00023163"/>
    </source>
</evidence>
<keyword evidence="3" id="KW-0238">DNA-binding</keyword>
<evidence type="ECO:0000259" key="7">
    <source>
        <dbReference type="PROSITE" id="PS50066"/>
    </source>
</evidence>
<accession>A0A6J1ARY8</accession>
<dbReference type="InterPro" id="IPR050142">
    <property type="entry name" value="MADS-box/MEF2_TF"/>
</dbReference>
<keyword evidence="8" id="KW-1185">Reference proteome</keyword>
<dbReference type="Gene3D" id="3.40.1810.10">
    <property type="entry name" value="Transcription factor, MADS-box"/>
    <property type="match status" value="1"/>
</dbReference>
<dbReference type="SMART" id="SM00432">
    <property type="entry name" value="MADS"/>
    <property type="match status" value="1"/>
</dbReference>
<evidence type="ECO:0000256" key="3">
    <source>
        <dbReference type="ARBA" id="ARBA00023125"/>
    </source>
</evidence>
<evidence type="ECO:0000256" key="5">
    <source>
        <dbReference type="ARBA" id="ARBA00023242"/>
    </source>
</evidence>
<dbReference type="GO" id="GO:0046983">
    <property type="term" value="F:protein dimerization activity"/>
    <property type="evidence" value="ECO:0007669"/>
    <property type="project" value="InterPro"/>
</dbReference>
<feature type="region of interest" description="Disordered" evidence="6">
    <location>
        <begin position="168"/>
        <end position="202"/>
    </location>
</feature>
<evidence type="ECO:0000313" key="8">
    <source>
        <dbReference type="Proteomes" id="UP000504621"/>
    </source>
</evidence>
<dbReference type="InterPro" id="IPR002100">
    <property type="entry name" value="TF_MADSbox"/>
</dbReference>
<dbReference type="GO" id="GO:0000987">
    <property type="term" value="F:cis-regulatory region sequence-specific DNA binding"/>
    <property type="evidence" value="ECO:0007669"/>
    <property type="project" value="InterPro"/>
</dbReference>
<dbReference type="Proteomes" id="UP000504621">
    <property type="component" value="Unplaced"/>
</dbReference>
<evidence type="ECO:0000256" key="1">
    <source>
        <dbReference type="ARBA" id="ARBA00004123"/>
    </source>
</evidence>
<dbReference type="Pfam" id="PF00319">
    <property type="entry name" value="SRF-TF"/>
    <property type="match status" value="1"/>
</dbReference>
<evidence type="ECO:0000313" key="9">
    <source>
        <dbReference type="RefSeq" id="XP_021289957.1"/>
    </source>
</evidence>
<reference evidence="9" key="1">
    <citation type="submission" date="2025-08" db="UniProtKB">
        <authorList>
            <consortium name="RefSeq"/>
        </authorList>
    </citation>
    <scope>IDENTIFICATION</scope>
    <source>
        <tissue evidence="9">Leaf</tissue>
    </source>
</reference>
<dbReference type="GO" id="GO:0045944">
    <property type="term" value="P:positive regulation of transcription by RNA polymerase II"/>
    <property type="evidence" value="ECO:0007669"/>
    <property type="project" value="InterPro"/>
</dbReference>
<dbReference type="GeneID" id="110420892"/>
<keyword evidence="5" id="KW-0539">Nucleus</keyword>
<proteinExistence type="predicted"/>
<name>A0A6J1ARY8_9ROSI</name>
<evidence type="ECO:0000256" key="2">
    <source>
        <dbReference type="ARBA" id="ARBA00023015"/>
    </source>
</evidence>
<comment type="subcellular location">
    <subcellularLocation>
        <location evidence="1">Nucleus</location>
    </subcellularLocation>
</comment>